<keyword evidence="7 12" id="KW-0862">Zinc</keyword>
<feature type="binding site" evidence="12">
    <location>
        <position position="577"/>
    </location>
    <ligand>
        <name>Zn(2+)</name>
        <dbReference type="ChEBI" id="CHEBI:29105"/>
        <label>1</label>
    </ligand>
</feature>
<evidence type="ECO:0000256" key="3">
    <source>
        <dbReference type="ARBA" id="ARBA00022723"/>
    </source>
</evidence>
<dbReference type="InterPro" id="IPR001650">
    <property type="entry name" value="Helicase_C-like"/>
</dbReference>
<keyword evidence="15" id="KW-1185">Reference proteome</keyword>
<dbReference type="SUPFAM" id="SSF52540">
    <property type="entry name" value="P-loop containing nucleoside triphosphate hydrolases"/>
    <property type="match status" value="2"/>
</dbReference>
<comment type="function">
    <text evidence="12">Initiates the restart of stalled replication forks, which reloads the replicative helicase on sites other than the origin of replication. Recognizes and binds to abandoned replication forks and remodels them to uncover a helicase loading site. Promotes assembly of the primosome at these replication forks.</text>
</comment>
<protein>
    <recommendedName>
        <fullName evidence="12">Replication restart protein PriA</fullName>
    </recommendedName>
    <alternativeName>
        <fullName evidence="12">ATP-dependent DNA helicase PriA</fullName>
        <ecNumber evidence="12">5.6.2.4</ecNumber>
    </alternativeName>
    <alternativeName>
        <fullName evidence="12">DNA 3'-5' helicase PriA</fullName>
    </alternativeName>
</protein>
<feature type="binding site" evidence="12">
    <location>
        <position position="540"/>
    </location>
    <ligand>
        <name>Zn(2+)</name>
        <dbReference type="ChEBI" id="CHEBI:29105"/>
        <label>1</label>
    </ligand>
</feature>
<feature type="binding site" evidence="12">
    <location>
        <position position="580"/>
    </location>
    <ligand>
        <name>Zn(2+)</name>
        <dbReference type="ChEBI" id="CHEBI:29105"/>
        <label>1</label>
    </ligand>
</feature>
<dbReference type="CDD" id="cd17929">
    <property type="entry name" value="DEXHc_priA"/>
    <property type="match status" value="1"/>
</dbReference>
<dbReference type="GO" id="GO:0003677">
    <property type="term" value="F:DNA binding"/>
    <property type="evidence" value="ECO:0007669"/>
    <property type="project" value="UniProtKB-UniRule"/>
</dbReference>
<dbReference type="Pfam" id="PF18074">
    <property type="entry name" value="PriA_C"/>
    <property type="match status" value="1"/>
</dbReference>
<dbReference type="Proteomes" id="UP000239867">
    <property type="component" value="Chromosome"/>
</dbReference>
<dbReference type="PROSITE" id="PS51192">
    <property type="entry name" value="HELICASE_ATP_BIND_1"/>
    <property type="match status" value="1"/>
</dbReference>
<dbReference type="GO" id="GO:0006302">
    <property type="term" value="P:double-strand break repair"/>
    <property type="evidence" value="ECO:0007669"/>
    <property type="project" value="InterPro"/>
</dbReference>
<proteinExistence type="inferred from homology"/>
<feature type="binding site" evidence="12">
    <location>
        <position position="546"/>
    </location>
    <ligand>
        <name>Zn(2+)</name>
        <dbReference type="ChEBI" id="CHEBI:29105"/>
        <label>2</label>
    </ligand>
</feature>
<dbReference type="GO" id="GO:0006269">
    <property type="term" value="P:DNA replication, synthesis of primer"/>
    <property type="evidence" value="ECO:0007669"/>
    <property type="project" value="UniProtKB-KW"/>
</dbReference>
<feature type="domain" description="Helicase ATP-binding" evidence="13">
    <location>
        <begin position="311"/>
        <end position="477"/>
    </location>
</feature>
<keyword evidence="10 12" id="KW-0413">Isomerase</keyword>
<evidence type="ECO:0000256" key="4">
    <source>
        <dbReference type="ARBA" id="ARBA00022741"/>
    </source>
</evidence>
<dbReference type="InterPro" id="IPR041236">
    <property type="entry name" value="PriA_C"/>
</dbReference>
<sequence>METGRRLYEVAVAAPLATTLTYAGPIGQDQPLPVGSVVRVPLGGRQVTGYVLGEARPDAGALHKVRPLSEVLGTGPFFPAGLVPFYRWIAQYYHFPVGEVIRTALPLAPGLKTYRRVLVTGLGNEEDILTVAAPASWPWLQRLAAAGQLGSAEVRRLWRNPPERRTLLSLEKRGLVRIVSGFELAGGRAKTEAVLQPEGRLAELLGQGGQAPDASCFDSETAPLRRSECKLLGLFCDLAPSFPDHVVPRAPLRQAYPNHTPALQRLVARGLLSLHQRAVLRDPFAGLQRRPCPVPDLTAAQKSALASMSAAIRAHEFVPFLLFGVTGSGKTEVYLQALDTALALGRSALILVPEITLAAQLERDLHARFGELVAVLHSGMSDGERIDQWQLVLHGQARVVLGARSAVFAPLADLGLVIVDEEHDSSYKQEEGLPYQGRDLAVLRAQLAGCPVVLGSATPALTSYWHTQTGKYQLLHLPARVNPQPLPQVSVVDMKAGQQPSRLFSVQLLAAMRENLAQKQQTLLFLNRRGFATFMQCPDCGHVLECRHCHVALTLHRAQNRLLCHYCGYQLHPDTVCPACGSHRMLGRGFGTERIEEEIAAFFPEARTVRVDSDNKKNRRTMLELMQAMRSRDIDILIGTQIIAKGLHFPHVALVGVLWADAGLSLPDFRAGERTFAQLVQVTGRAGRGETPGRVIIQTCRPDHYAVRLAQQQDYVGLYAEEIELRRQLAYPPLTRLVNVRLSGEHEAEVERGAGAVAAFLRRKAGPVVVLGPAPAPLVKIKDRVRWQLLLKSSDLHALHALCDELCSQKHRLCPRNTTLQVDVDPENML</sequence>
<dbReference type="Pfam" id="PF17764">
    <property type="entry name" value="PriA_3primeBD"/>
    <property type="match status" value="1"/>
</dbReference>
<dbReference type="KEGG" id="deo:CAY53_06900"/>
<dbReference type="GO" id="GO:0016887">
    <property type="term" value="F:ATP hydrolysis activity"/>
    <property type="evidence" value="ECO:0007669"/>
    <property type="project" value="RHEA"/>
</dbReference>
<dbReference type="SMART" id="SM00490">
    <property type="entry name" value="HELICc"/>
    <property type="match status" value="1"/>
</dbReference>
<dbReference type="AlphaFoldDB" id="A0A2L1GNN1"/>
<feature type="binding site" evidence="12">
    <location>
        <position position="567"/>
    </location>
    <ligand>
        <name>Zn(2+)</name>
        <dbReference type="ChEBI" id="CHEBI:29105"/>
        <label>2</label>
    </ligand>
</feature>
<feature type="binding site" evidence="12">
    <location>
        <position position="549"/>
    </location>
    <ligand>
        <name>Zn(2+)</name>
        <dbReference type="ChEBI" id="CHEBI:29105"/>
        <label>2</label>
    </ligand>
</feature>
<comment type="similarity">
    <text evidence="12">Belongs to the helicase family. PriA subfamily.</text>
</comment>
<dbReference type="InterPro" id="IPR014001">
    <property type="entry name" value="Helicase_ATP-bd"/>
</dbReference>
<dbReference type="Gene3D" id="3.40.1440.60">
    <property type="entry name" value="PriA, 3(prime) DNA-binding domain"/>
    <property type="match status" value="1"/>
</dbReference>
<dbReference type="Pfam" id="PF00271">
    <property type="entry name" value="Helicase_C"/>
    <property type="match status" value="1"/>
</dbReference>
<dbReference type="HAMAP" id="MF_00983">
    <property type="entry name" value="PriA"/>
    <property type="match status" value="1"/>
</dbReference>
<dbReference type="CDD" id="cd18804">
    <property type="entry name" value="SF2_C_priA"/>
    <property type="match status" value="1"/>
</dbReference>
<evidence type="ECO:0000256" key="8">
    <source>
        <dbReference type="ARBA" id="ARBA00022840"/>
    </source>
</evidence>
<keyword evidence="4 12" id="KW-0547">Nucleotide-binding</keyword>
<dbReference type="GO" id="GO:0043138">
    <property type="term" value="F:3'-5' DNA helicase activity"/>
    <property type="evidence" value="ECO:0007669"/>
    <property type="project" value="UniProtKB-EC"/>
</dbReference>
<dbReference type="GO" id="GO:0006310">
    <property type="term" value="P:DNA recombination"/>
    <property type="evidence" value="ECO:0007669"/>
    <property type="project" value="InterPro"/>
</dbReference>
<dbReference type="NCBIfam" id="TIGR00595">
    <property type="entry name" value="priA"/>
    <property type="match status" value="1"/>
</dbReference>
<dbReference type="InterPro" id="IPR005259">
    <property type="entry name" value="PriA"/>
</dbReference>
<feature type="binding site" evidence="12">
    <location>
        <position position="564"/>
    </location>
    <ligand>
        <name>Zn(2+)</name>
        <dbReference type="ChEBI" id="CHEBI:29105"/>
        <label>2</label>
    </ligand>
</feature>
<dbReference type="Gene3D" id="3.40.50.300">
    <property type="entry name" value="P-loop containing nucleotide triphosphate hydrolases"/>
    <property type="match status" value="2"/>
</dbReference>
<dbReference type="InterPro" id="IPR040498">
    <property type="entry name" value="PriA_CRR"/>
</dbReference>
<dbReference type="InterPro" id="IPR042115">
    <property type="entry name" value="PriA_3primeBD_sf"/>
</dbReference>
<keyword evidence="8 12" id="KW-0067">ATP-binding</keyword>
<evidence type="ECO:0000256" key="11">
    <source>
        <dbReference type="ARBA" id="ARBA00048988"/>
    </source>
</evidence>
<comment type="catalytic activity">
    <reaction evidence="12">
        <text>Couples ATP hydrolysis with the unwinding of duplex DNA by translocating in the 3'-5' direction.</text>
        <dbReference type="EC" id="5.6.2.4"/>
    </reaction>
</comment>
<comment type="cofactor">
    <cofactor evidence="12">
        <name>Zn(2+)</name>
        <dbReference type="ChEBI" id="CHEBI:29105"/>
    </cofactor>
    <text evidence="12">Binds 2 zinc ions per subunit.</text>
</comment>
<evidence type="ECO:0000256" key="2">
    <source>
        <dbReference type="ARBA" id="ARBA00022705"/>
    </source>
</evidence>
<keyword evidence="3 12" id="KW-0479">Metal-binding</keyword>
<comment type="catalytic activity">
    <reaction evidence="11 12">
        <text>ATP + H2O = ADP + phosphate + H(+)</text>
        <dbReference type="Rhea" id="RHEA:13065"/>
        <dbReference type="ChEBI" id="CHEBI:15377"/>
        <dbReference type="ChEBI" id="CHEBI:15378"/>
        <dbReference type="ChEBI" id="CHEBI:30616"/>
        <dbReference type="ChEBI" id="CHEBI:43474"/>
        <dbReference type="ChEBI" id="CHEBI:456216"/>
        <dbReference type="EC" id="5.6.2.4"/>
    </reaction>
</comment>
<dbReference type="GO" id="GO:0006270">
    <property type="term" value="P:DNA replication initiation"/>
    <property type="evidence" value="ECO:0007669"/>
    <property type="project" value="TreeGrafter"/>
</dbReference>
<dbReference type="OrthoDB" id="9759544at2"/>
<keyword evidence="1 12" id="KW-0639">Primosome</keyword>
<dbReference type="InterPro" id="IPR011545">
    <property type="entry name" value="DEAD/DEAH_box_helicase_dom"/>
</dbReference>
<evidence type="ECO:0000313" key="14">
    <source>
        <dbReference type="EMBL" id="AVD71234.1"/>
    </source>
</evidence>
<dbReference type="InterPro" id="IPR041222">
    <property type="entry name" value="PriA_3primeBD"/>
</dbReference>
<dbReference type="Pfam" id="PF18319">
    <property type="entry name" value="Zn_ribbon_PriA"/>
    <property type="match status" value="1"/>
</dbReference>
<organism evidence="14 15">
    <name type="scientific">Desulfobulbus oralis</name>
    <dbReference type="NCBI Taxonomy" id="1986146"/>
    <lineage>
        <taxon>Bacteria</taxon>
        <taxon>Pseudomonadati</taxon>
        <taxon>Thermodesulfobacteriota</taxon>
        <taxon>Desulfobulbia</taxon>
        <taxon>Desulfobulbales</taxon>
        <taxon>Desulfobulbaceae</taxon>
        <taxon>Desulfobulbus</taxon>
    </lineage>
</organism>
<dbReference type="EMBL" id="CP021255">
    <property type="protein sequence ID" value="AVD71234.1"/>
    <property type="molecule type" value="Genomic_DNA"/>
</dbReference>
<keyword evidence="9 12" id="KW-0238">DNA-binding</keyword>
<dbReference type="SMART" id="SM00487">
    <property type="entry name" value="DEXDc"/>
    <property type="match status" value="1"/>
</dbReference>
<evidence type="ECO:0000256" key="9">
    <source>
        <dbReference type="ARBA" id="ARBA00023125"/>
    </source>
</evidence>
<name>A0A2L1GNN1_9BACT</name>
<dbReference type="Pfam" id="PF00270">
    <property type="entry name" value="DEAD"/>
    <property type="match status" value="1"/>
</dbReference>
<dbReference type="EC" id="5.6.2.4" evidence="12"/>
<evidence type="ECO:0000256" key="12">
    <source>
        <dbReference type="HAMAP-Rule" id="MF_00983"/>
    </source>
</evidence>
<keyword evidence="6 12" id="KW-0347">Helicase</keyword>
<dbReference type="RefSeq" id="WP_104936507.1">
    <property type="nucleotide sequence ID" value="NZ_CP021255.1"/>
</dbReference>
<evidence type="ECO:0000256" key="7">
    <source>
        <dbReference type="ARBA" id="ARBA00022833"/>
    </source>
</evidence>
<evidence type="ECO:0000256" key="6">
    <source>
        <dbReference type="ARBA" id="ARBA00022806"/>
    </source>
</evidence>
<feature type="binding site" evidence="12">
    <location>
        <position position="537"/>
    </location>
    <ligand>
        <name>Zn(2+)</name>
        <dbReference type="ChEBI" id="CHEBI:29105"/>
        <label>1</label>
    </ligand>
</feature>
<keyword evidence="2 12" id="KW-0235">DNA replication</keyword>
<comment type="subunit">
    <text evidence="12">Component of the replication restart primosome.</text>
</comment>
<evidence type="ECO:0000313" key="15">
    <source>
        <dbReference type="Proteomes" id="UP000239867"/>
    </source>
</evidence>
<evidence type="ECO:0000256" key="1">
    <source>
        <dbReference type="ARBA" id="ARBA00022515"/>
    </source>
</evidence>
<evidence type="ECO:0000256" key="10">
    <source>
        <dbReference type="ARBA" id="ARBA00023235"/>
    </source>
</evidence>
<reference evidence="14 15" key="1">
    <citation type="journal article" date="2018" name="MBio">
        <title>Insights into the evolution of host association through the isolation and characterization of a novel human periodontal pathobiont, Desulfobulbus oralis.</title>
        <authorList>
            <person name="Cross K.L."/>
            <person name="Chirania P."/>
            <person name="Xiong W."/>
            <person name="Beall C.J."/>
            <person name="Elkins J.G."/>
            <person name="Giannone R.J."/>
            <person name="Griffen A.L."/>
            <person name="Guss A.M."/>
            <person name="Hettich R.L."/>
            <person name="Joshi S.S."/>
            <person name="Mokrzan E.M."/>
            <person name="Martin R.K."/>
            <person name="Zhulin I.B."/>
            <person name="Leys E.J."/>
            <person name="Podar M."/>
        </authorList>
    </citation>
    <scope>NUCLEOTIDE SEQUENCE [LARGE SCALE GENOMIC DNA]</scope>
    <source>
        <strain evidence="14 15">ORNL</strain>
    </source>
</reference>
<dbReference type="GO" id="GO:0008270">
    <property type="term" value="F:zinc ion binding"/>
    <property type="evidence" value="ECO:0007669"/>
    <property type="project" value="UniProtKB-UniRule"/>
</dbReference>
<dbReference type="GO" id="GO:1990077">
    <property type="term" value="C:primosome complex"/>
    <property type="evidence" value="ECO:0007669"/>
    <property type="project" value="UniProtKB-UniRule"/>
</dbReference>
<evidence type="ECO:0000259" key="13">
    <source>
        <dbReference type="PROSITE" id="PS51192"/>
    </source>
</evidence>
<dbReference type="FunFam" id="3.40.50.300:FF:000489">
    <property type="entry name" value="Primosome assembly protein PriA"/>
    <property type="match status" value="1"/>
</dbReference>
<dbReference type="PANTHER" id="PTHR30580:SF0">
    <property type="entry name" value="PRIMOSOMAL PROTEIN N"/>
    <property type="match status" value="1"/>
</dbReference>
<gene>
    <name evidence="12" type="primary">priA</name>
    <name evidence="14" type="ORF">CAY53_06900</name>
</gene>
<dbReference type="InterPro" id="IPR027417">
    <property type="entry name" value="P-loop_NTPase"/>
</dbReference>
<dbReference type="GO" id="GO:0005524">
    <property type="term" value="F:ATP binding"/>
    <property type="evidence" value="ECO:0007669"/>
    <property type="project" value="UniProtKB-UniRule"/>
</dbReference>
<accession>A0A2L1GNN1</accession>
<dbReference type="PANTHER" id="PTHR30580">
    <property type="entry name" value="PRIMOSOMAL PROTEIN N"/>
    <property type="match status" value="1"/>
</dbReference>
<evidence type="ECO:0000256" key="5">
    <source>
        <dbReference type="ARBA" id="ARBA00022801"/>
    </source>
</evidence>
<keyword evidence="5 12" id="KW-0378">Hydrolase</keyword>